<dbReference type="STRING" id="40148.A0A0E0BAS7"/>
<dbReference type="CDD" id="cd00121">
    <property type="entry name" value="MATH"/>
    <property type="match status" value="5"/>
</dbReference>
<dbReference type="InterPro" id="IPR000210">
    <property type="entry name" value="BTB/POZ_dom"/>
</dbReference>
<feature type="domain" description="MATH" evidence="4">
    <location>
        <begin position="398"/>
        <end position="453"/>
    </location>
</feature>
<evidence type="ECO:0000313" key="6">
    <source>
        <dbReference type="Proteomes" id="UP000026961"/>
    </source>
</evidence>
<dbReference type="EnsemblPlants" id="OGLUM10G10560.1">
    <property type="protein sequence ID" value="OGLUM10G10560.1"/>
    <property type="gene ID" value="OGLUM10G10560"/>
</dbReference>
<dbReference type="PROSITE" id="PS50097">
    <property type="entry name" value="BTB"/>
    <property type="match status" value="4"/>
</dbReference>
<dbReference type="CDD" id="cd18280">
    <property type="entry name" value="BTB_POZ_BPM_plant"/>
    <property type="match status" value="4"/>
</dbReference>
<feature type="domain" description="MATH" evidence="4">
    <location>
        <begin position="553"/>
        <end position="682"/>
    </location>
</feature>
<evidence type="ECO:0000256" key="2">
    <source>
        <dbReference type="ARBA" id="ARBA00010846"/>
    </source>
</evidence>
<feature type="domain" description="BTB" evidence="3">
    <location>
        <begin position="1460"/>
        <end position="1530"/>
    </location>
</feature>
<dbReference type="Gramene" id="OGLUM10G10560.1">
    <property type="protein sequence ID" value="OGLUM10G10560.1"/>
    <property type="gene ID" value="OGLUM10G10560"/>
</dbReference>
<feature type="domain" description="MATH" evidence="4">
    <location>
        <begin position="924"/>
        <end position="1058"/>
    </location>
</feature>
<dbReference type="PANTHER" id="PTHR26379:SF429">
    <property type="entry name" value="OS10G0428900 PROTEIN"/>
    <property type="match status" value="1"/>
</dbReference>
<dbReference type="HOGENOM" id="CLU_004253_5_0_1"/>
<dbReference type="Proteomes" id="UP000026961">
    <property type="component" value="Chromosome 10"/>
</dbReference>
<dbReference type="eggNOG" id="KOG1987">
    <property type="taxonomic scope" value="Eukaryota"/>
</dbReference>
<protein>
    <recommendedName>
        <fullName evidence="7">BTB domain-containing protein</fullName>
    </recommendedName>
</protein>
<dbReference type="InterPro" id="IPR008974">
    <property type="entry name" value="TRAF-like"/>
</dbReference>
<organism evidence="5">
    <name type="scientific">Oryza glumipatula</name>
    <dbReference type="NCBI Taxonomy" id="40148"/>
    <lineage>
        <taxon>Eukaryota</taxon>
        <taxon>Viridiplantae</taxon>
        <taxon>Streptophyta</taxon>
        <taxon>Embryophyta</taxon>
        <taxon>Tracheophyta</taxon>
        <taxon>Spermatophyta</taxon>
        <taxon>Magnoliopsida</taxon>
        <taxon>Liliopsida</taxon>
        <taxon>Poales</taxon>
        <taxon>Poaceae</taxon>
        <taxon>BOP clade</taxon>
        <taxon>Oryzoideae</taxon>
        <taxon>Oryzeae</taxon>
        <taxon>Oryzinae</taxon>
        <taxon>Oryza</taxon>
    </lineage>
</organism>
<dbReference type="SMART" id="SM00225">
    <property type="entry name" value="BTB"/>
    <property type="match status" value="4"/>
</dbReference>
<reference evidence="5" key="2">
    <citation type="submission" date="2018-05" db="EMBL/GenBank/DDBJ databases">
        <title>OgluRS3 (Oryza glumaepatula Reference Sequence Version 3).</title>
        <authorList>
            <person name="Zhang J."/>
            <person name="Kudrna D."/>
            <person name="Lee S."/>
            <person name="Talag J."/>
            <person name="Welchert J."/>
            <person name="Wing R.A."/>
        </authorList>
    </citation>
    <scope>NUCLEOTIDE SEQUENCE [LARGE SCALE GENOMIC DNA]</scope>
</reference>
<dbReference type="Gene3D" id="6.10.250.3030">
    <property type="match status" value="1"/>
</dbReference>
<evidence type="ECO:0000256" key="1">
    <source>
        <dbReference type="ARBA" id="ARBA00004906"/>
    </source>
</evidence>
<feature type="domain" description="BTB" evidence="3">
    <location>
        <begin position="1100"/>
        <end position="1168"/>
    </location>
</feature>
<dbReference type="InterPro" id="IPR045005">
    <property type="entry name" value="BPM1-6"/>
</dbReference>
<dbReference type="Gene3D" id="2.60.210.10">
    <property type="entry name" value="Apoptosis, Tumor Necrosis Factor Receptor Associated Protein 2, Chain A"/>
    <property type="match status" value="5"/>
</dbReference>
<dbReference type="Pfam" id="PF24570">
    <property type="entry name" value="BACK_BPM_SPOP"/>
    <property type="match status" value="4"/>
</dbReference>
<feature type="domain" description="BTB" evidence="3">
    <location>
        <begin position="721"/>
        <end position="789"/>
    </location>
</feature>
<keyword evidence="6" id="KW-1185">Reference proteome</keyword>
<name>A0A0E0BAS7_9ORYZ</name>
<feature type="domain" description="MATH" evidence="4">
    <location>
        <begin position="38"/>
        <end position="165"/>
    </location>
</feature>
<dbReference type="Gene3D" id="3.30.710.10">
    <property type="entry name" value="Potassium Channel Kv1.1, Chain A"/>
    <property type="match status" value="4"/>
</dbReference>
<accession>A0A0E0BAS7</accession>
<feature type="domain" description="MATH" evidence="4">
    <location>
        <begin position="1300"/>
        <end position="1425"/>
    </location>
</feature>
<sequence length="1603" mass="177948">MASVAEAKPASLPFRTMSLAACRGDPPSRSAIVADTATGYHLLSIHGYSRTKGTPTGSPLKSSRFTVAGHRWRIHYYPNADRADSADHISMYLFLDEKSNARSVKALFQIRFADQVKAQPSLALHAVRTFGDSSWSWGYAKFVRREVLEKSKDLRDDSFTIRCDIVVVREFVAEEATEILPAGSFVSVPPSEMNRHFGDLLETEKGADVVFEVAGERFAAHRCVLAARSPVFRAELYGLMKEGDTAGVVRIEDMEAQVFKMLLRFVYTDSLPEMEAEEHIMCQHLIVAADRYDLQRLKLICEKKLCKYIGVSTVSNILALADQHHCDGLKKACFSFLGSPANLSAFVADDGLDHLSRSCPSLMKELPTNVPSLPTMSPAARRGNPSRSASAIVADTATGYHLLKVDGYSLTKATPTGSSLTSTQFTVGGHRWRIKYYPNGDSADSADYISIYLLLDEKASLDLKVEAKYLISFADQVKTQPSMKYRTVRTYSKHVPSFPSRLASPFLPPKPAAKVKPYLQQQRASGEQCPAMSPAGNPSRSASASTILADTATGYHLLKINGYSLTKGTPTGSFLTSSRFTVGGHRWRIEYYPNGASVDAADYISIYLVLDEKSNADFSVQAKYQISFANQVKMQPSLKYIMVRTFIRGCSWTWGYKKFIKREDFEKSDDLRDDSFTIRCDILVLRKIRAEETTEILPAAESFVSVPPSDMNQQFGDLLETEKGADVGGQTFAAHRCVLAARSPVFRAELYGLMKEGDTAGVVRVEEMEAQVFKVLLRFLYTDSLPEMKEEDVMCQHLLVAADRYNLERLKLICEEKLCKYISVGTVSNILALADQHRCDGLKKACFNFLGSPANLSAVVAGDGFKHLSKICPSLMEELLLKLSYMPFYPLPRRAVSPAMSPAACRGNPSRSASASAVVVDTATGYHLLKIEGYSLTKGIPTSLSLKSSQFTVGGYRWRIDYFPNGDCADSADYISLFLSLDERANKDVKVRASWRFLIGYTGHVDKPLSLATAKVCTTFGVGPDGSWSWGYDRFIRREDFEKSDNLRDDSFTIRCDIAVVRRFRAEETTEILPVETFVSVPPSDMNQQFGDLLETEKGADVVFEVGGETFAAHRCVLAARSPVFRAELYSSMKEGDTAGVVRIEDMEAQVFKLLLRFVYTDSLPEIENGDEDVMCQHLLVAADRYNLERLKLICEEKLCSYISVDAVSNILALADQHHCDGLKKACFHFLASPANLNAVIASDGLKHLSRSFPSLMEELVAMLAPLLSHALCPAMPSSANGHGNSSTRSTSAIVVDRVTGHHLFKIDGYSFTKETPTGTAIASGEFTVGGYRWRIEYYPNGRGKKSADYISLYLSLDKNTNGKVKVKVKYQFDLADRVKKQLSLISKPVRTFVVPILGPGFMKRRKFEKSKYLRDDCFTIRCDIVVMREIRPEEATRMSVPPSDLKQQLGDLLETGKGADVVFEVGGETFAAHRYVLAARSPVFNAEFFGSMKESDAVAGGVVRIEEMEARVFKLLLRFVYTDSLPKMKEEDIMCQHLLVAADRYNLKRLKLICEKKLCKYISVGTVANILALADQHYCDGLKKACFNFLGSSVNPPVASII</sequence>
<evidence type="ECO:0000259" key="3">
    <source>
        <dbReference type="PROSITE" id="PS50097"/>
    </source>
</evidence>
<dbReference type="GO" id="GO:0016567">
    <property type="term" value="P:protein ubiquitination"/>
    <property type="evidence" value="ECO:0007669"/>
    <property type="project" value="InterPro"/>
</dbReference>
<reference evidence="5" key="1">
    <citation type="submission" date="2015-04" db="UniProtKB">
        <authorList>
            <consortium name="EnsemblPlants"/>
        </authorList>
    </citation>
    <scope>IDENTIFICATION</scope>
</reference>
<dbReference type="Pfam" id="PF22486">
    <property type="entry name" value="MATH_2"/>
    <property type="match status" value="5"/>
</dbReference>
<evidence type="ECO:0000259" key="4">
    <source>
        <dbReference type="PROSITE" id="PS50144"/>
    </source>
</evidence>
<dbReference type="Gene3D" id="1.25.40.420">
    <property type="match status" value="3"/>
</dbReference>
<dbReference type="PANTHER" id="PTHR26379">
    <property type="entry name" value="BTB/POZ AND MATH DOMAIN-CONTAINING PROTEIN 1"/>
    <property type="match status" value="1"/>
</dbReference>
<dbReference type="Pfam" id="PF00651">
    <property type="entry name" value="BTB"/>
    <property type="match status" value="4"/>
</dbReference>
<dbReference type="SUPFAM" id="SSF54695">
    <property type="entry name" value="POZ domain"/>
    <property type="match status" value="4"/>
</dbReference>
<dbReference type="InterPro" id="IPR002083">
    <property type="entry name" value="MATH/TRAF_dom"/>
</dbReference>
<dbReference type="SUPFAM" id="SSF49599">
    <property type="entry name" value="TRAF domain-like"/>
    <property type="match status" value="5"/>
</dbReference>
<dbReference type="InterPro" id="IPR056423">
    <property type="entry name" value="BACK_BPM_SPOP"/>
</dbReference>
<proteinExistence type="inferred from homology"/>
<comment type="similarity">
    <text evidence="2">Belongs to the Tdpoz family.</text>
</comment>
<dbReference type="InterPro" id="IPR011333">
    <property type="entry name" value="SKP1/BTB/POZ_sf"/>
</dbReference>
<evidence type="ECO:0008006" key="7">
    <source>
        <dbReference type="Google" id="ProtNLM"/>
    </source>
</evidence>
<dbReference type="SMART" id="SM00061">
    <property type="entry name" value="MATH"/>
    <property type="match status" value="4"/>
</dbReference>
<comment type="pathway">
    <text evidence="1">Protein modification; protein ubiquitination.</text>
</comment>
<evidence type="ECO:0000313" key="5">
    <source>
        <dbReference type="EnsemblPlants" id="OGLUM10G10560.1"/>
    </source>
</evidence>
<feature type="domain" description="BTB" evidence="3">
    <location>
        <begin position="207"/>
        <end position="275"/>
    </location>
</feature>
<dbReference type="PROSITE" id="PS50144">
    <property type="entry name" value="MATH"/>
    <property type="match status" value="5"/>
</dbReference>